<name>A0ABY7ZJB9_9ACTN</name>
<organism evidence="2 3">
    <name type="scientific">Micromonospora cathayae</name>
    <dbReference type="NCBI Taxonomy" id="3028804"/>
    <lineage>
        <taxon>Bacteria</taxon>
        <taxon>Bacillati</taxon>
        <taxon>Actinomycetota</taxon>
        <taxon>Actinomycetes</taxon>
        <taxon>Micromonosporales</taxon>
        <taxon>Micromonosporaceae</taxon>
        <taxon>Micromonospora</taxon>
    </lineage>
</organism>
<keyword evidence="1" id="KW-0812">Transmembrane</keyword>
<evidence type="ECO:0008006" key="4">
    <source>
        <dbReference type="Google" id="ProtNLM"/>
    </source>
</evidence>
<sequence>MMDGHDAAEIVGAIGIFAIIIIVLLAVIARIAPTWRARAELARDQEYRALAEQSAHTQQELTRQLGELSGRLTTMETRMSSIERTLREVD</sequence>
<evidence type="ECO:0000313" key="3">
    <source>
        <dbReference type="Proteomes" id="UP001219605"/>
    </source>
</evidence>
<gene>
    <name evidence="2" type="ORF">PVK37_17945</name>
</gene>
<keyword evidence="1" id="KW-1133">Transmembrane helix</keyword>
<accession>A0ABY7ZJB9</accession>
<keyword evidence="3" id="KW-1185">Reference proteome</keyword>
<protein>
    <recommendedName>
        <fullName evidence="4">Phage shock protein B</fullName>
    </recommendedName>
</protein>
<evidence type="ECO:0000313" key="2">
    <source>
        <dbReference type="EMBL" id="WDZ82377.1"/>
    </source>
</evidence>
<dbReference type="Proteomes" id="UP001219605">
    <property type="component" value="Chromosome"/>
</dbReference>
<dbReference type="RefSeq" id="WP_275028614.1">
    <property type="nucleotide sequence ID" value="NZ_CP118615.1"/>
</dbReference>
<dbReference type="EMBL" id="CP118615">
    <property type="protein sequence ID" value="WDZ82377.1"/>
    <property type="molecule type" value="Genomic_DNA"/>
</dbReference>
<evidence type="ECO:0000256" key="1">
    <source>
        <dbReference type="SAM" id="Phobius"/>
    </source>
</evidence>
<feature type="transmembrane region" description="Helical" evidence="1">
    <location>
        <begin position="12"/>
        <end position="33"/>
    </location>
</feature>
<keyword evidence="1" id="KW-0472">Membrane</keyword>
<proteinExistence type="predicted"/>
<reference evidence="2 3" key="1">
    <citation type="submission" date="2023-02" db="EMBL/GenBank/DDBJ databases">
        <authorList>
            <person name="Mo P."/>
        </authorList>
    </citation>
    <scope>NUCLEOTIDE SEQUENCE [LARGE SCALE GENOMIC DNA]</scope>
    <source>
        <strain evidence="2 3">HUAS 3</strain>
    </source>
</reference>